<dbReference type="SUPFAM" id="SSF53474">
    <property type="entry name" value="alpha/beta-Hydrolases"/>
    <property type="match status" value="1"/>
</dbReference>
<name>A0A2W7TTG1_9FLAO</name>
<dbReference type="GO" id="GO:0004252">
    <property type="term" value="F:serine-type endopeptidase activity"/>
    <property type="evidence" value="ECO:0007669"/>
    <property type="project" value="TreeGrafter"/>
</dbReference>
<sequence length="178" mass="20456">MFPVITLVLLIHYSGLIGHSFGGYETDFIITQTDRFATAIAGAAWTDLVSTYLYIGGNYQKPDFWRSEYDQLRVGKSLFEDTDSYLRNSPVLQATNVHTPLLAWTGAEDRHVNYYQSIEFYLALRRLGKKHTLLIYPGEGHVLMDGSHQKDLTQRTEEWFGHYLKNEPLKSWMGADSK</sequence>
<dbReference type="InterPro" id="IPR001375">
    <property type="entry name" value="Peptidase_S9_cat"/>
</dbReference>
<feature type="domain" description="Peptidase S9 prolyl oligopeptidase catalytic" evidence="2">
    <location>
        <begin position="15"/>
        <end position="166"/>
    </location>
</feature>
<evidence type="ECO:0000259" key="2">
    <source>
        <dbReference type="Pfam" id="PF00326"/>
    </source>
</evidence>
<evidence type="ECO:0000313" key="3">
    <source>
        <dbReference type="EMBL" id="PZX92010.1"/>
    </source>
</evidence>
<organism evidence="3 4">
    <name type="scientific">Flavobacterium aquariorum</name>
    <dbReference type="NCBI Taxonomy" id="2217670"/>
    <lineage>
        <taxon>Bacteria</taxon>
        <taxon>Pseudomonadati</taxon>
        <taxon>Bacteroidota</taxon>
        <taxon>Flavobacteriia</taxon>
        <taxon>Flavobacteriales</taxon>
        <taxon>Flavobacteriaceae</taxon>
        <taxon>Flavobacterium</taxon>
    </lineage>
</organism>
<evidence type="ECO:0000256" key="1">
    <source>
        <dbReference type="ARBA" id="ARBA00022801"/>
    </source>
</evidence>
<reference evidence="3 4" key="1">
    <citation type="submission" date="2018-06" db="EMBL/GenBank/DDBJ databases">
        <title>Flavobacterium sp IMCC34762, genome.</title>
        <authorList>
            <person name="Joung Y."/>
            <person name="Cho J."/>
            <person name="Song J."/>
        </authorList>
    </citation>
    <scope>NUCLEOTIDE SEQUENCE [LARGE SCALE GENOMIC DNA]</scope>
    <source>
        <strain evidence="3 4">IMCC34762</strain>
    </source>
</reference>
<proteinExistence type="predicted"/>
<dbReference type="GO" id="GO:0006508">
    <property type="term" value="P:proteolysis"/>
    <property type="evidence" value="ECO:0007669"/>
    <property type="project" value="InterPro"/>
</dbReference>
<dbReference type="PANTHER" id="PTHR42776">
    <property type="entry name" value="SERINE PEPTIDASE S9 FAMILY MEMBER"/>
    <property type="match status" value="1"/>
</dbReference>
<dbReference type="OrthoDB" id="9812921at2"/>
<protein>
    <recommendedName>
        <fullName evidence="2">Peptidase S9 prolyl oligopeptidase catalytic domain-containing protein</fullName>
    </recommendedName>
</protein>
<dbReference type="Proteomes" id="UP000249177">
    <property type="component" value="Unassembled WGS sequence"/>
</dbReference>
<dbReference type="PANTHER" id="PTHR42776:SF27">
    <property type="entry name" value="DIPEPTIDYL PEPTIDASE FAMILY MEMBER 6"/>
    <property type="match status" value="1"/>
</dbReference>
<dbReference type="Pfam" id="PF00326">
    <property type="entry name" value="Peptidase_S9"/>
    <property type="match status" value="1"/>
</dbReference>
<comment type="caution">
    <text evidence="3">The sequence shown here is derived from an EMBL/GenBank/DDBJ whole genome shotgun (WGS) entry which is preliminary data.</text>
</comment>
<dbReference type="InterPro" id="IPR029058">
    <property type="entry name" value="AB_hydrolase_fold"/>
</dbReference>
<evidence type="ECO:0000313" key="4">
    <source>
        <dbReference type="Proteomes" id="UP000249177"/>
    </source>
</evidence>
<dbReference type="AlphaFoldDB" id="A0A2W7TTG1"/>
<gene>
    <name evidence="3" type="ORF">DOS84_18120</name>
</gene>
<dbReference type="RefSeq" id="WP_111411505.1">
    <property type="nucleotide sequence ID" value="NZ_QKXH01000014.1"/>
</dbReference>
<keyword evidence="4" id="KW-1185">Reference proteome</keyword>
<dbReference type="Gene3D" id="3.40.50.1820">
    <property type="entry name" value="alpha/beta hydrolase"/>
    <property type="match status" value="1"/>
</dbReference>
<dbReference type="EMBL" id="QKXH01000014">
    <property type="protein sequence ID" value="PZX92010.1"/>
    <property type="molecule type" value="Genomic_DNA"/>
</dbReference>
<keyword evidence="1" id="KW-0378">Hydrolase</keyword>
<accession>A0A2W7TTG1</accession>